<evidence type="ECO:0000313" key="3">
    <source>
        <dbReference type="Proteomes" id="UP000078200"/>
    </source>
</evidence>
<reference evidence="2" key="1">
    <citation type="submission" date="2020-05" db="UniProtKB">
        <authorList>
            <consortium name="EnsemblMetazoa"/>
        </authorList>
    </citation>
    <scope>IDENTIFICATION</scope>
    <source>
        <strain evidence="2">TTRI</strain>
    </source>
</reference>
<dbReference type="AlphaFoldDB" id="A0A1A9UL59"/>
<evidence type="ECO:0000256" key="1">
    <source>
        <dbReference type="SAM" id="Phobius"/>
    </source>
</evidence>
<keyword evidence="3" id="KW-1185">Reference proteome</keyword>
<keyword evidence="1" id="KW-1133">Transmembrane helix</keyword>
<accession>A0A1A9UL59</accession>
<organism evidence="2 3">
    <name type="scientific">Glossina austeni</name>
    <name type="common">Savannah tsetse fly</name>
    <dbReference type="NCBI Taxonomy" id="7395"/>
    <lineage>
        <taxon>Eukaryota</taxon>
        <taxon>Metazoa</taxon>
        <taxon>Ecdysozoa</taxon>
        <taxon>Arthropoda</taxon>
        <taxon>Hexapoda</taxon>
        <taxon>Insecta</taxon>
        <taxon>Pterygota</taxon>
        <taxon>Neoptera</taxon>
        <taxon>Endopterygota</taxon>
        <taxon>Diptera</taxon>
        <taxon>Brachycera</taxon>
        <taxon>Muscomorpha</taxon>
        <taxon>Hippoboscoidea</taxon>
        <taxon>Glossinidae</taxon>
        <taxon>Glossina</taxon>
    </lineage>
</organism>
<sequence length="105" mass="12348">MPRRNKIAINSVFSSVWVYLSVQSYSSIAMNAKRLCSFEKIIEAQYSIKAIRSYDNYTKQNVCVGNGHLIDKFIQNCVWADWLTVNVEMYFLLQNFIRACEKYEE</sequence>
<proteinExistence type="predicted"/>
<dbReference type="Proteomes" id="UP000078200">
    <property type="component" value="Unassembled WGS sequence"/>
</dbReference>
<keyword evidence="1" id="KW-0472">Membrane</keyword>
<dbReference type="VEuPathDB" id="VectorBase:GAUT008037"/>
<name>A0A1A9UL59_GLOAU</name>
<keyword evidence="1" id="KW-0812">Transmembrane</keyword>
<feature type="transmembrane region" description="Helical" evidence="1">
    <location>
        <begin position="7"/>
        <end position="26"/>
    </location>
</feature>
<evidence type="ECO:0000313" key="2">
    <source>
        <dbReference type="EnsemblMetazoa" id="GAUT008037-PA"/>
    </source>
</evidence>
<dbReference type="EnsemblMetazoa" id="GAUT008037-RA">
    <property type="protein sequence ID" value="GAUT008037-PA"/>
    <property type="gene ID" value="GAUT008037"/>
</dbReference>
<protein>
    <submittedName>
        <fullName evidence="2">Uncharacterized protein</fullName>
    </submittedName>
</protein>